<dbReference type="InterPro" id="IPR046847">
    <property type="entry name" value="Xre-like_HTH"/>
</dbReference>
<dbReference type="Pfam" id="PF20432">
    <property type="entry name" value="Xre-like-HTH"/>
    <property type="match status" value="1"/>
</dbReference>
<dbReference type="EMBL" id="JBHRSM010000020">
    <property type="protein sequence ID" value="MFC3086681.1"/>
    <property type="molecule type" value="Genomic_DNA"/>
</dbReference>
<gene>
    <name evidence="3" type="ORF">ACFOD6_11550</name>
</gene>
<reference evidence="4" key="1">
    <citation type="journal article" date="2019" name="Int. J. Syst. Evol. Microbiol.">
        <title>The Global Catalogue of Microorganisms (GCM) 10K type strain sequencing project: providing services to taxonomists for standard genome sequencing and annotation.</title>
        <authorList>
            <consortium name="The Broad Institute Genomics Platform"/>
            <consortium name="The Broad Institute Genome Sequencing Center for Infectious Disease"/>
            <person name="Wu L."/>
            <person name="Ma J."/>
        </authorList>
    </citation>
    <scope>NUCLEOTIDE SEQUENCE [LARGE SCALE GENOMIC DNA]</scope>
    <source>
        <strain evidence="4">KCTC 62102</strain>
    </source>
</reference>
<dbReference type="RefSeq" id="WP_197647387.1">
    <property type="nucleotide sequence ID" value="NZ_JAEACP010000028.1"/>
</dbReference>
<evidence type="ECO:0000313" key="3">
    <source>
        <dbReference type="EMBL" id="MFC3086681.1"/>
    </source>
</evidence>
<proteinExistence type="predicted"/>
<keyword evidence="4" id="KW-1185">Reference proteome</keyword>
<dbReference type="InterPro" id="IPR024467">
    <property type="entry name" value="Xre/MbcA/ParS-like_toxin-bd"/>
</dbReference>
<sequence length="126" mass="13206">MLNAHRHSTAPDRGAVLTKAAIRAAERLDISGRLLAEVLGVSEAQVSRFKSGEAALADHGKPFELAALLVRAFRSLDAITGGDEGVARAWLAAPNTALGARPAERIASAQGLVDVVTYLDARRAPL</sequence>
<comment type="caution">
    <text evidence="3">The sequence shown here is derived from an EMBL/GenBank/DDBJ whole genome shotgun (WGS) entry which is preliminary data.</text>
</comment>
<dbReference type="Proteomes" id="UP001595445">
    <property type="component" value="Unassembled WGS sequence"/>
</dbReference>
<dbReference type="Pfam" id="PF09722">
    <property type="entry name" value="Xre_MbcA_ParS_C"/>
    <property type="match status" value="1"/>
</dbReference>
<feature type="domain" description="Antitoxin Xre-like helix-turn-helix" evidence="2">
    <location>
        <begin position="10"/>
        <end position="71"/>
    </location>
</feature>
<organism evidence="3 4">
    <name type="scientific">Tabrizicola soli</name>
    <dbReference type="NCBI Taxonomy" id="2185115"/>
    <lineage>
        <taxon>Bacteria</taxon>
        <taxon>Pseudomonadati</taxon>
        <taxon>Pseudomonadota</taxon>
        <taxon>Alphaproteobacteria</taxon>
        <taxon>Rhodobacterales</taxon>
        <taxon>Paracoccaceae</taxon>
        <taxon>Tabrizicola</taxon>
    </lineage>
</organism>
<feature type="domain" description="Antitoxin Xre/MbcA/ParS-like toxin-binding" evidence="1">
    <location>
        <begin position="75"/>
        <end position="123"/>
    </location>
</feature>
<name>A0ABV7DWD5_9RHOB</name>
<accession>A0ABV7DWD5</accession>
<protein>
    <submittedName>
        <fullName evidence="3">Antitoxin Xre/MbcA/ParS toxin-binding domain-containing protein</fullName>
    </submittedName>
</protein>
<evidence type="ECO:0000313" key="4">
    <source>
        <dbReference type="Proteomes" id="UP001595445"/>
    </source>
</evidence>
<evidence type="ECO:0000259" key="1">
    <source>
        <dbReference type="Pfam" id="PF09722"/>
    </source>
</evidence>
<evidence type="ECO:0000259" key="2">
    <source>
        <dbReference type="Pfam" id="PF20432"/>
    </source>
</evidence>